<gene>
    <name evidence="2" type="ORF">PPUN14671_40300</name>
</gene>
<dbReference type="Proteomes" id="UP001161257">
    <property type="component" value="Unassembled WGS sequence"/>
</dbReference>
<evidence type="ECO:0000313" key="2">
    <source>
        <dbReference type="EMBL" id="GLO37194.1"/>
    </source>
</evidence>
<dbReference type="EMBL" id="BSKJ01000009">
    <property type="protein sequence ID" value="GLO37194.1"/>
    <property type="molecule type" value="Genomic_DNA"/>
</dbReference>
<dbReference type="AlphaFoldDB" id="A0AA37RIG3"/>
<proteinExistence type="predicted"/>
<sequence>MLEGLAGTIRREAYLMAYSDAFYLACLALAGCAVAALLLRAKRAA</sequence>
<evidence type="ECO:0000313" key="3">
    <source>
        <dbReference type="Proteomes" id="UP001161257"/>
    </source>
</evidence>
<reference evidence="2" key="1">
    <citation type="submission" date="2023-01" db="EMBL/GenBank/DDBJ databases">
        <title>Whole-genome sequence of Pseudomonas putida NBRC 14671.</title>
        <authorList>
            <person name="Morohoshi T."/>
            <person name="Someya N."/>
        </authorList>
    </citation>
    <scope>NUCLEOTIDE SEQUENCE</scope>
    <source>
        <strain evidence="2">NBRC 14671</strain>
    </source>
</reference>
<keyword evidence="1" id="KW-0812">Transmembrane</keyword>
<evidence type="ECO:0000256" key="1">
    <source>
        <dbReference type="SAM" id="Phobius"/>
    </source>
</evidence>
<accession>A0AA37RIG3</accession>
<name>A0AA37RIG3_PSEPU</name>
<keyword evidence="1" id="KW-1133">Transmembrane helix</keyword>
<protein>
    <submittedName>
        <fullName evidence="2">Uncharacterized protein</fullName>
    </submittedName>
</protein>
<comment type="caution">
    <text evidence="2">The sequence shown here is derived from an EMBL/GenBank/DDBJ whole genome shotgun (WGS) entry which is preliminary data.</text>
</comment>
<organism evidence="2 3">
    <name type="scientific">Pseudomonas putida</name>
    <name type="common">Arthrobacter siderocapsulatus</name>
    <dbReference type="NCBI Taxonomy" id="303"/>
    <lineage>
        <taxon>Bacteria</taxon>
        <taxon>Pseudomonadati</taxon>
        <taxon>Pseudomonadota</taxon>
        <taxon>Gammaproteobacteria</taxon>
        <taxon>Pseudomonadales</taxon>
        <taxon>Pseudomonadaceae</taxon>
        <taxon>Pseudomonas</taxon>
    </lineage>
</organism>
<keyword evidence="1" id="KW-0472">Membrane</keyword>
<feature type="transmembrane region" description="Helical" evidence="1">
    <location>
        <begin position="21"/>
        <end position="39"/>
    </location>
</feature>